<name>A0AAD1C1W5_METFU</name>
<dbReference type="AlphaFoldDB" id="A0AAD1C1W5"/>
<keyword evidence="2" id="KW-1185">Reference proteome</keyword>
<reference evidence="1 2" key="2">
    <citation type="journal article" date="2017" name="Int. J. Syst. Evol. Microbiol.">
        <title>Pseudomonas furukawaii sp. nov., a polychlorinated biphenyl-degrading bacterium isolated from biphenyl-contaminated soil in Japan.</title>
        <authorList>
            <person name="Kimura N."/>
            <person name="Watanabe T."/>
            <person name="Suenaga H."/>
            <person name="Fujihara H."/>
            <person name="Futagami T."/>
            <person name="Goto M."/>
            <person name="Hanada S."/>
            <person name="Hirose J."/>
        </authorList>
    </citation>
    <scope>NUCLEOTIDE SEQUENCE [LARGE SCALE GENOMIC DNA]</scope>
    <source>
        <strain evidence="2">DSM 10086 / NBRC 110670 / KF707</strain>
    </source>
</reference>
<organism evidence="1 2">
    <name type="scientific">Metapseudomonas furukawaii</name>
    <name type="common">Pseudomonas furukawaii</name>
    <dbReference type="NCBI Taxonomy" id="1149133"/>
    <lineage>
        <taxon>Bacteria</taxon>
        <taxon>Pseudomonadati</taxon>
        <taxon>Pseudomonadota</taxon>
        <taxon>Gammaproteobacteria</taxon>
        <taxon>Pseudomonadales</taxon>
        <taxon>Pseudomonadaceae</taxon>
        <taxon>Metapseudomonas</taxon>
    </lineage>
</organism>
<reference evidence="2" key="1">
    <citation type="submission" date="2015-05" db="EMBL/GenBank/DDBJ databases">
        <title>Draft genome sequencing of a biphenyl-degrading bacterium, Pseudomonas balearica KF707 (=NBRC110670).</title>
        <authorList>
            <person name="Kimura N."/>
            <person name="Hirose J."/>
            <person name="Watanabe T."/>
            <person name="Suenaga H."/>
            <person name="Fujihara H."/>
            <person name="Noguchi M."/>
            <person name="Hashimoto M."/>
            <person name="Shimodaira J."/>
            <person name="Tsuchikane K."/>
            <person name="Hosoyama A."/>
            <person name="Yamazoe A."/>
            <person name="Fujita N."/>
            <person name="Furukawa K."/>
        </authorList>
    </citation>
    <scope>NUCLEOTIDE SEQUENCE [LARGE SCALE GENOMIC DNA]</scope>
    <source>
        <strain evidence="2">DSM 10086 / NBRC 110670 / KF707</strain>
    </source>
</reference>
<dbReference type="Proteomes" id="UP000218554">
    <property type="component" value="Chromosome"/>
</dbReference>
<evidence type="ECO:0000313" key="2">
    <source>
        <dbReference type="Proteomes" id="UP000218554"/>
    </source>
</evidence>
<dbReference type="KEGG" id="pfuw:KF707C_29140"/>
<accession>A0AAD1C1W5</accession>
<gene>
    <name evidence="1" type="ORF">KF707C_29140</name>
</gene>
<sequence length="38" mass="3935">MFLHGAYLLVVVVVLAPAARGWPVRTRASSVSVAGVSP</sequence>
<dbReference type="EMBL" id="AP014862">
    <property type="protein sequence ID" value="BAU74602.1"/>
    <property type="molecule type" value="Genomic_DNA"/>
</dbReference>
<evidence type="ECO:0000313" key="1">
    <source>
        <dbReference type="EMBL" id="BAU74602.1"/>
    </source>
</evidence>
<proteinExistence type="predicted"/>
<protein>
    <submittedName>
        <fullName evidence="1">Uncharacterized protein</fullName>
    </submittedName>
</protein>